<reference evidence="13 14" key="1">
    <citation type="submission" date="2017-09" db="EMBL/GenBank/DDBJ databases">
        <title>Depth-based differentiation of microbial function through sediment-hosted aquifers and enrichment of novel symbionts in the deep terrestrial subsurface.</title>
        <authorList>
            <person name="Probst A.J."/>
            <person name="Ladd B."/>
            <person name="Jarett J.K."/>
            <person name="Geller-Mcgrath D.E."/>
            <person name="Sieber C.M."/>
            <person name="Emerson J.B."/>
            <person name="Anantharaman K."/>
            <person name="Thomas B.C."/>
            <person name="Malmstrom R."/>
            <person name="Stieglmeier M."/>
            <person name="Klingl A."/>
            <person name="Woyke T."/>
            <person name="Ryan C.M."/>
            <person name="Banfield J.F."/>
        </authorList>
    </citation>
    <scope>NUCLEOTIDE SEQUENCE [LARGE SCALE GENOMIC DNA]</scope>
    <source>
        <strain evidence="13">CG23_combo_of_CG06-09_8_20_14_all_34_8</strain>
    </source>
</reference>
<feature type="site" description="Interaction with DNA" evidence="10">
    <location>
        <position position="31"/>
    </location>
</feature>
<dbReference type="Proteomes" id="UP000229459">
    <property type="component" value="Unassembled WGS sequence"/>
</dbReference>
<evidence type="ECO:0000259" key="12">
    <source>
        <dbReference type="PROSITE" id="PS52039"/>
    </source>
</evidence>
<dbReference type="InterPro" id="IPR013498">
    <property type="entry name" value="Topo_IA_Znf"/>
</dbReference>
<evidence type="ECO:0000256" key="8">
    <source>
        <dbReference type="ARBA" id="ARBA00023125"/>
    </source>
</evidence>
<dbReference type="Gene3D" id="1.10.290.10">
    <property type="entry name" value="Topoisomerase I, domain 4"/>
    <property type="match status" value="1"/>
</dbReference>
<dbReference type="EC" id="5.6.2.1" evidence="10"/>
<evidence type="ECO:0000256" key="10">
    <source>
        <dbReference type="HAMAP-Rule" id="MF_00952"/>
    </source>
</evidence>
<dbReference type="Gene3D" id="1.10.460.10">
    <property type="entry name" value="Topoisomerase I, domain 2"/>
    <property type="match status" value="1"/>
</dbReference>
<dbReference type="PROSITE" id="PS00396">
    <property type="entry name" value="TOPO_IA_1"/>
    <property type="match status" value="1"/>
</dbReference>
<dbReference type="Gene3D" id="2.70.20.10">
    <property type="entry name" value="Topoisomerase I, domain 3"/>
    <property type="match status" value="1"/>
</dbReference>
<dbReference type="GO" id="GO:0006265">
    <property type="term" value="P:DNA topological change"/>
    <property type="evidence" value="ECO:0007669"/>
    <property type="project" value="UniProtKB-UniRule"/>
</dbReference>
<comment type="function">
    <text evidence="10">Releases the supercoiling and torsional tension of DNA, which is introduced during the DNA replication and transcription, by transiently cleaving and rejoining one strand of the DNA duplex. Introduces a single-strand break via transesterification at a target site in duplex DNA. The scissile phosphodiester is attacked by the catalytic tyrosine of the enzyme, resulting in the formation of a DNA-(5'-phosphotyrosyl)-enzyme intermediate and the expulsion of a 3'-OH DNA strand. The free DNA strand then undergoes passage around the unbroken strand, thus removing DNA supercoils. Finally, in the religation step, the DNA 3'-OH attacks the covalent intermediate to expel the active-site tyrosine and restore the DNA phosphodiester backbone.</text>
</comment>
<dbReference type="Gene3D" id="3.40.50.140">
    <property type="match status" value="1"/>
</dbReference>
<sequence>MKLIVVESPTKAKTLNRFLGSSFEVIASMGHVRDLPKSSLGVDVDHNFEPTYEIADKKGQVIKEITASAKKADTVIIATDPDREGEAIGYHMQWLLQEALKKTKKKPDFVRATFHEITKAAIDHAISNPEKINLNLVDAQQARRVLDRLVGYKLSPVLWKKIRRGLSAGRVQSVAVKLIVEREKEITAFKPEEYWEIKTRLKVKNGEFIADLYKIDGKLAKITNGKDANQIVNGLKKSTYLVNSIDQKEVSQNPMPPFITSTMQRSAANFFGWSSKKTMRQAQQLYEQGFITYHRTDSLNLSNEALNMAKAYITQEFGVKYYPEKTRVFKTASKLAQEAHEAIRPTMIRSIDIIEQACGLQGKKLYQLITNRFLASQMAAAKVFKTTVIVSADKYLLKAVGEIQTFDGWRKVYGGGEDKNRVVLPELKQTDKLNLQEVLSTQKFTEPPARYSESTLIKALEQRGIGRPSTYAPTISTIEDRQYVEKLEKRFHPTAIGIAVTDFLQTNFDKIMDYDFTAKVEEDLDKIAQGEVKWVPVISEFYQPFITKVKSVEKDAQRVKIATETTGEKCPECSEGDLVIRTGRFGKFISCSRFPECKFKKNYTEKIENMSCPDCKTGEVIMRRTKKGRHFYGCSRYPECKWASWTKPKGANKAKEND</sequence>
<evidence type="ECO:0000256" key="1">
    <source>
        <dbReference type="ARBA" id="ARBA00000213"/>
    </source>
</evidence>
<dbReference type="InterPro" id="IPR013824">
    <property type="entry name" value="Topo_IA_cen_sub1"/>
</dbReference>
<dbReference type="InterPro" id="IPR003601">
    <property type="entry name" value="Topo_IA_2"/>
</dbReference>
<dbReference type="Gene3D" id="3.30.65.10">
    <property type="entry name" value="Bacterial Topoisomerase I, domain 1"/>
    <property type="match status" value="1"/>
</dbReference>
<dbReference type="EMBL" id="PCSR01000060">
    <property type="protein sequence ID" value="PIP53147.1"/>
    <property type="molecule type" value="Genomic_DNA"/>
</dbReference>
<dbReference type="PANTHER" id="PTHR42785:SF1">
    <property type="entry name" value="DNA TOPOISOMERASE"/>
    <property type="match status" value="1"/>
</dbReference>
<feature type="domain" description="Topo IA-type catalytic" evidence="12">
    <location>
        <begin position="133"/>
        <end position="549"/>
    </location>
</feature>
<proteinExistence type="inferred from homology"/>
<evidence type="ECO:0000256" key="7">
    <source>
        <dbReference type="ARBA" id="ARBA00023029"/>
    </source>
</evidence>
<dbReference type="GO" id="GO:0003677">
    <property type="term" value="F:DNA binding"/>
    <property type="evidence" value="ECO:0007669"/>
    <property type="project" value="UniProtKB-KW"/>
</dbReference>
<dbReference type="InterPro" id="IPR028612">
    <property type="entry name" value="Topoisom_1_IA"/>
</dbReference>
<dbReference type="SMART" id="SM00436">
    <property type="entry name" value="TOP1Bc"/>
    <property type="match status" value="1"/>
</dbReference>
<dbReference type="CDD" id="cd03363">
    <property type="entry name" value="TOPRIM_TopoIA_TopoI"/>
    <property type="match status" value="1"/>
</dbReference>
<feature type="site" description="Interaction with DNA" evidence="10">
    <location>
        <position position="295"/>
    </location>
</feature>
<evidence type="ECO:0000256" key="3">
    <source>
        <dbReference type="ARBA" id="ARBA00022723"/>
    </source>
</evidence>
<dbReference type="InterPro" id="IPR013825">
    <property type="entry name" value="Topo_IA_cen_sub2"/>
</dbReference>
<dbReference type="PANTHER" id="PTHR42785">
    <property type="entry name" value="DNA TOPOISOMERASE, TYPE IA, CORE"/>
    <property type="match status" value="1"/>
</dbReference>
<keyword evidence="9 10" id="KW-0413">Isomerase</keyword>
<feature type="site" description="Interaction with DNA" evidence="10">
    <location>
        <position position="144"/>
    </location>
</feature>
<feature type="site" description="Interaction with DNA" evidence="10">
    <location>
        <position position="159"/>
    </location>
</feature>
<dbReference type="NCBIfam" id="TIGR01051">
    <property type="entry name" value="topA_bact"/>
    <property type="match status" value="1"/>
</dbReference>
<dbReference type="InterPro" id="IPR013826">
    <property type="entry name" value="Topo_IA_cen_sub3"/>
</dbReference>
<dbReference type="SMART" id="SM00493">
    <property type="entry name" value="TOPRIM"/>
    <property type="match status" value="1"/>
</dbReference>
<keyword evidence="4" id="KW-0863">Zinc-finger</keyword>
<feature type="site" description="Interaction with DNA" evidence="10">
    <location>
        <position position="143"/>
    </location>
</feature>
<feature type="domain" description="Toprim" evidence="11">
    <location>
        <begin position="1"/>
        <end position="117"/>
    </location>
</feature>
<evidence type="ECO:0000259" key="11">
    <source>
        <dbReference type="PROSITE" id="PS50880"/>
    </source>
</evidence>
<evidence type="ECO:0000256" key="6">
    <source>
        <dbReference type="ARBA" id="ARBA00022842"/>
    </source>
</evidence>
<dbReference type="SMART" id="SM00437">
    <property type="entry name" value="TOP1Ac"/>
    <property type="match status" value="1"/>
</dbReference>
<feature type="site" description="Interaction with DNA" evidence="10">
    <location>
        <position position="481"/>
    </location>
</feature>
<dbReference type="GO" id="GO:0005694">
    <property type="term" value="C:chromosome"/>
    <property type="evidence" value="ECO:0007669"/>
    <property type="project" value="InterPro"/>
</dbReference>
<evidence type="ECO:0000256" key="9">
    <source>
        <dbReference type="ARBA" id="ARBA00023235"/>
    </source>
</evidence>
<dbReference type="InterPro" id="IPR034149">
    <property type="entry name" value="TOPRIM_TopoI"/>
</dbReference>
<feature type="site" description="Interaction with DNA" evidence="10">
    <location>
        <position position="147"/>
    </location>
</feature>
<feature type="site" description="Interaction with DNA" evidence="10">
    <location>
        <position position="152"/>
    </location>
</feature>
<dbReference type="Pfam" id="PF01396">
    <property type="entry name" value="Zn_ribbon_Top1"/>
    <property type="match status" value="2"/>
</dbReference>
<keyword evidence="7 10" id="KW-0799">Topoisomerase</keyword>
<comment type="caution">
    <text evidence="13">The sequence shown here is derived from an EMBL/GenBank/DDBJ whole genome shotgun (WGS) entry which is preliminary data.</text>
</comment>
<protein>
    <recommendedName>
        <fullName evidence="10">DNA topoisomerase 1</fullName>
        <ecNumber evidence="10">5.6.2.1</ecNumber>
    </recommendedName>
    <alternativeName>
        <fullName evidence="10">DNA topoisomerase I</fullName>
    </alternativeName>
</protein>
<dbReference type="InterPro" id="IPR000380">
    <property type="entry name" value="Topo_IA"/>
</dbReference>
<dbReference type="PROSITE" id="PS50880">
    <property type="entry name" value="TOPRIM"/>
    <property type="match status" value="1"/>
</dbReference>
<dbReference type="InterPro" id="IPR003602">
    <property type="entry name" value="Topo_IA_DNA-bd_dom"/>
</dbReference>
<comment type="catalytic activity">
    <reaction evidence="1 10">
        <text>ATP-independent breakage of single-stranded DNA, followed by passage and rejoining.</text>
        <dbReference type="EC" id="5.6.2.1"/>
    </reaction>
</comment>
<dbReference type="SUPFAM" id="SSF56712">
    <property type="entry name" value="Prokaryotic type I DNA topoisomerase"/>
    <property type="match status" value="1"/>
</dbReference>
<dbReference type="InterPro" id="IPR023405">
    <property type="entry name" value="Topo_IA_core_domain"/>
</dbReference>
<organism evidence="13 14">
    <name type="scientific">Candidatus Beckwithbacteria bacterium CG23_combo_of_CG06-09_8_20_14_all_34_8</name>
    <dbReference type="NCBI Taxonomy" id="1974497"/>
    <lineage>
        <taxon>Bacteria</taxon>
        <taxon>Candidatus Beckwithiibacteriota</taxon>
    </lineage>
</organism>
<evidence type="ECO:0000256" key="5">
    <source>
        <dbReference type="ARBA" id="ARBA00022833"/>
    </source>
</evidence>
<dbReference type="SUPFAM" id="SSF57783">
    <property type="entry name" value="Zinc beta-ribbon"/>
    <property type="match status" value="1"/>
</dbReference>
<keyword evidence="5" id="KW-0862">Zinc</keyword>
<name>A0A2H0B679_9BACT</name>
<dbReference type="InterPro" id="IPR023406">
    <property type="entry name" value="Topo_IA_AS"/>
</dbReference>
<dbReference type="PRINTS" id="PR00417">
    <property type="entry name" value="PRTPISMRASEI"/>
</dbReference>
<dbReference type="Pfam" id="PF01131">
    <property type="entry name" value="Topoisom_bac"/>
    <property type="match status" value="1"/>
</dbReference>
<evidence type="ECO:0000313" key="13">
    <source>
        <dbReference type="EMBL" id="PIP53147.1"/>
    </source>
</evidence>
<dbReference type="Pfam" id="PF01751">
    <property type="entry name" value="Toprim"/>
    <property type="match status" value="1"/>
</dbReference>
<accession>A0A2H0B679</accession>
<evidence type="ECO:0000313" key="14">
    <source>
        <dbReference type="Proteomes" id="UP000229459"/>
    </source>
</evidence>
<keyword evidence="8 10" id="KW-0238">DNA-binding</keyword>
<comment type="subunit">
    <text evidence="10">Monomer.</text>
</comment>
<dbReference type="InterPro" id="IPR005733">
    <property type="entry name" value="TopoI_bac-type"/>
</dbReference>
<keyword evidence="3" id="KW-0479">Metal-binding</keyword>
<comment type="similarity">
    <text evidence="2 10">Belongs to the type IA topoisomerase family.</text>
</comment>
<dbReference type="AlphaFoldDB" id="A0A2H0B679"/>
<evidence type="ECO:0000256" key="2">
    <source>
        <dbReference type="ARBA" id="ARBA00009446"/>
    </source>
</evidence>
<dbReference type="HAMAP" id="MF_00952">
    <property type="entry name" value="Topoisom_1_prok"/>
    <property type="match status" value="1"/>
</dbReference>
<evidence type="ECO:0000256" key="4">
    <source>
        <dbReference type="ARBA" id="ARBA00022771"/>
    </source>
</evidence>
<dbReference type="InterPro" id="IPR013497">
    <property type="entry name" value="Topo_IA_cen"/>
</dbReference>
<dbReference type="InterPro" id="IPR006171">
    <property type="entry name" value="TOPRIM_dom"/>
</dbReference>
<dbReference type="PROSITE" id="PS52039">
    <property type="entry name" value="TOPO_IA_2"/>
    <property type="match status" value="1"/>
</dbReference>
<gene>
    <name evidence="10" type="primary">topA</name>
    <name evidence="13" type="ORF">COX08_02560</name>
</gene>
<dbReference type="GO" id="GO:0008270">
    <property type="term" value="F:zinc ion binding"/>
    <property type="evidence" value="ECO:0007669"/>
    <property type="project" value="UniProtKB-KW"/>
</dbReference>
<keyword evidence="6" id="KW-0460">Magnesium</keyword>
<feature type="active site" description="O-(5'-phospho-DNA)-tyrosine intermediate" evidence="10">
    <location>
        <position position="293"/>
    </location>
</feature>
<dbReference type="GO" id="GO:0003917">
    <property type="term" value="F:DNA topoisomerase type I (single strand cut, ATP-independent) activity"/>
    <property type="evidence" value="ECO:0007669"/>
    <property type="project" value="UniProtKB-UniRule"/>
</dbReference>
<dbReference type="CDD" id="cd00186">
    <property type="entry name" value="TOP1Ac"/>
    <property type="match status" value="1"/>
</dbReference>
<feature type="region of interest" description="Interaction with DNA" evidence="10">
    <location>
        <begin position="167"/>
        <end position="172"/>
    </location>
</feature>